<name>A0A9P5KWP3_PENCR</name>
<comment type="caution">
    <text evidence="1">The sequence shown here is derived from an EMBL/GenBank/DDBJ whole genome shotgun (WGS) entry which is preliminary data.</text>
</comment>
<gene>
    <name evidence="1" type="ORF">PCG10_001565</name>
</gene>
<evidence type="ECO:0000313" key="1">
    <source>
        <dbReference type="EMBL" id="KAF7517163.1"/>
    </source>
</evidence>
<dbReference type="AlphaFoldDB" id="A0A9P5KWP3"/>
<dbReference type="EMBL" id="JAAOZQ010000121">
    <property type="protein sequence ID" value="KAF7517163.1"/>
    <property type="molecule type" value="Genomic_DNA"/>
</dbReference>
<accession>A0A9P5KWP3</accession>
<sequence length="51" mass="5512">MATVKKEKPSSAEGCARCRCLPEQAGRRPDGIFLYLEDSAGVIVNAKGEMK</sequence>
<dbReference type="Proteomes" id="UP000701341">
    <property type="component" value="Unassembled WGS sequence"/>
</dbReference>
<reference evidence="1" key="1">
    <citation type="submission" date="2020-02" db="EMBL/GenBank/DDBJ databases">
        <authorList>
            <person name="Lichtner F.J."/>
        </authorList>
    </citation>
    <scope>NUCLEOTIDE SEQUENCE</scope>
    <source>
        <strain evidence="1">G10</strain>
    </source>
</reference>
<feature type="non-terminal residue" evidence="1">
    <location>
        <position position="51"/>
    </location>
</feature>
<organism evidence="1 2">
    <name type="scientific">Penicillium crustosum</name>
    <name type="common">Blue mold fungus</name>
    <dbReference type="NCBI Taxonomy" id="36656"/>
    <lineage>
        <taxon>Eukaryota</taxon>
        <taxon>Fungi</taxon>
        <taxon>Dikarya</taxon>
        <taxon>Ascomycota</taxon>
        <taxon>Pezizomycotina</taxon>
        <taxon>Eurotiomycetes</taxon>
        <taxon>Eurotiomycetidae</taxon>
        <taxon>Eurotiales</taxon>
        <taxon>Aspergillaceae</taxon>
        <taxon>Penicillium</taxon>
    </lineage>
</organism>
<protein>
    <submittedName>
        <fullName evidence="1">Uncharacterized protein</fullName>
    </submittedName>
</protein>
<proteinExistence type="predicted"/>
<evidence type="ECO:0000313" key="2">
    <source>
        <dbReference type="Proteomes" id="UP000701341"/>
    </source>
</evidence>
<keyword evidence="2" id="KW-1185">Reference proteome</keyword>